<evidence type="ECO:0000313" key="2">
    <source>
        <dbReference type="EMBL" id="KUL21987.1"/>
    </source>
</evidence>
<evidence type="ECO:0000256" key="1">
    <source>
        <dbReference type="SAM" id="MobiDB-lite"/>
    </source>
</evidence>
<feature type="compositionally biased region" description="Low complexity" evidence="1">
    <location>
        <begin position="10"/>
        <end position="19"/>
    </location>
</feature>
<dbReference type="RefSeq" id="WP_062713933.1">
    <property type="nucleotide sequence ID" value="NZ_LLZG01000401.1"/>
</dbReference>
<comment type="caution">
    <text evidence="2">The sequence shown here is derived from an EMBL/GenBank/DDBJ whole genome shotgun (WGS) entry which is preliminary data.</text>
</comment>
<sequence length="60" mass="6068">MGAGARIGTDETTGTFTATSPTVPGHTVHATALIEAARALLRALDSEASISESEIAESII</sequence>
<name>A0A124G794_9ACTN</name>
<organism evidence="2 3">
    <name type="scientific">Streptomyces regalis</name>
    <dbReference type="NCBI Taxonomy" id="68262"/>
    <lineage>
        <taxon>Bacteria</taxon>
        <taxon>Bacillati</taxon>
        <taxon>Actinomycetota</taxon>
        <taxon>Actinomycetes</taxon>
        <taxon>Kitasatosporales</taxon>
        <taxon>Streptomycetaceae</taxon>
        <taxon>Streptomyces</taxon>
    </lineage>
</organism>
<reference evidence="3" key="1">
    <citation type="submission" date="2015-10" db="EMBL/GenBank/DDBJ databases">
        <authorList>
            <person name="Ju K.-S."/>
            <person name="Doroghazi J.R."/>
            <person name="Metcalf W.W."/>
        </authorList>
    </citation>
    <scope>NUCLEOTIDE SEQUENCE [LARGE SCALE GENOMIC DNA]</scope>
    <source>
        <strain evidence="3">NRRL 3151</strain>
    </source>
</reference>
<dbReference type="AlphaFoldDB" id="A0A124G794"/>
<accession>A0A124G794</accession>
<feature type="region of interest" description="Disordered" evidence="1">
    <location>
        <begin position="1"/>
        <end position="23"/>
    </location>
</feature>
<protein>
    <submittedName>
        <fullName evidence="2">Uncharacterized protein</fullName>
    </submittedName>
</protein>
<evidence type="ECO:0000313" key="3">
    <source>
        <dbReference type="Proteomes" id="UP000053923"/>
    </source>
</evidence>
<proteinExistence type="predicted"/>
<keyword evidence="3" id="KW-1185">Reference proteome</keyword>
<gene>
    <name evidence="2" type="ORF">ADL12_43595</name>
</gene>
<dbReference type="EMBL" id="LLZG01000401">
    <property type="protein sequence ID" value="KUL21987.1"/>
    <property type="molecule type" value="Genomic_DNA"/>
</dbReference>
<dbReference type="Proteomes" id="UP000053923">
    <property type="component" value="Unassembled WGS sequence"/>
</dbReference>